<sequence length="474" mass="54854">MAVCVAKQILSEMSTIESPRKLLRAVTYDPMISSMKDRKRLISEQNEYCCYTKQLSNDESYANKRKKKELPVNDSNNNNNHHVLSVSSFSSFENKIFHPQSPSHQYRKNITYINDISYPQSTIIPRLLTTTTTTTKKMLVCEPKPVIDNNNENQQEDKTNSSNYITSAQLSAYMTSVINIQNEKILIIDCGLPLRYNERRIKESFLLNINDKLSRKRLMSRGLKNFLNENQLNRLNQSEIIILYDDSIHPSSTSCSNSTITKDISSSIKCILNELKQYDSNKTIYILQSSFEEFYQHYPTFCYISSTNSISNNDNTSSILTTDIDSYTMSEVLPGLYLGNAYDAQNINLLKENNIKSIINISKSIPCYYENETLFDYFQLPCNDSGQENILQYFDKTFEYIKDKLFLNENILIHCQGGISRSPSFTIGYLMKYHSKTFDQAYSFVKEKRQIINPNLGFLTQLTRYEQMITSTMQ</sequence>
<evidence type="ECO:0000313" key="11">
    <source>
        <dbReference type="Proteomes" id="UP000663854"/>
    </source>
</evidence>
<feature type="domain" description="Tyrosine-protein phosphatase" evidence="6">
    <location>
        <begin position="328"/>
        <end position="471"/>
    </location>
</feature>
<dbReference type="PROSITE" id="PS50056">
    <property type="entry name" value="TYR_PHOSPHATASE_2"/>
    <property type="match status" value="1"/>
</dbReference>
<dbReference type="Proteomes" id="UP000663870">
    <property type="component" value="Unassembled WGS sequence"/>
</dbReference>
<dbReference type="EMBL" id="CAJNOL010000488">
    <property type="protein sequence ID" value="CAF1087451.1"/>
    <property type="molecule type" value="Genomic_DNA"/>
</dbReference>
<feature type="domain" description="Rhodanese" evidence="8">
    <location>
        <begin position="181"/>
        <end position="303"/>
    </location>
</feature>
<evidence type="ECO:0000256" key="1">
    <source>
        <dbReference type="ARBA" id="ARBA00008601"/>
    </source>
</evidence>
<dbReference type="CDD" id="cd14498">
    <property type="entry name" value="DSP"/>
    <property type="match status" value="1"/>
</dbReference>
<dbReference type="GO" id="GO:0004725">
    <property type="term" value="F:protein tyrosine phosphatase activity"/>
    <property type="evidence" value="ECO:0007669"/>
    <property type="project" value="UniProtKB-EC"/>
</dbReference>
<dbReference type="InterPro" id="IPR016130">
    <property type="entry name" value="Tyr_Pase_AS"/>
</dbReference>
<evidence type="ECO:0000313" key="9">
    <source>
        <dbReference type="EMBL" id="CAF0915039.1"/>
    </source>
</evidence>
<dbReference type="AlphaFoldDB" id="A0A814AHN5"/>
<dbReference type="Pfam" id="PF00782">
    <property type="entry name" value="DSPc"/>
    <property type="match status" value="1"/>
</dbReference>
<proteinExistence type="inferred from homology"/>
<dbReference type="InterPro" id="IPR001763">
    <property type="entry name" value="Rhodanese-like_dom"/>
</dbReference>
<dbReference type="EC" id="3.1.3.48" evidence="2"/>
<dbReference type="InterPro" id="IPR020422">
    <property type="entry name" value="TYR_PHOSPHATASE_DUAL_dom"/>
</dbReference>
<evidence type="ECO:0000256" key="5">
    <source>
        <dbReference type="SAM" id="MobiDB-lite"/>
    </source>
</evidence>
<feature type="domain" description="Tyrosine specific protein phosphatases" evidence="7">
    <location>
        <begin position="392"/>
        <end position="449"/>
    </location>
</feature>
<name>A0A814AHN5_9BILA</name>
<dbReference type="PROSITE" id="PS50054">
    <property type="entry name" value="TYR_PHOSPHATASE_DUAL"/>
    <property type="match status" value="1"/>
</dbReference>
<accession>A0A814AHN5</accession>
<dbReference type="Gene3D" id="3.90.190.10">
    <property type="entry name" value="Protein tyrosine phosphatase superfamily"/>
    <property type="match status" value="1"/>
</dbReference>
<evidence type="ECO:0000259" key="7">
    <source>
        <dbReference type="PROSITE" id="PS50056"/>
    </source>
</evidence>
<gene>
    <name evidence="10" type="ORF">JXQ802_LOCUS18504</name>
    <name evidence="9" type="ORF">PYM288_LOCUS10225</name>
</gene>
<protein>
    <recommendedName>
        <fullName evidence="2">protein-tyrosine-phosphatase</fullName>
        <ecNumber evidence="2">3.1.3.48</ecNumber>
    </recommendedName>
</protein>
<dbReference type="GO" id="GO:0043409">
    <property type="term" value="P:negative regulation of MAPK cascade"/>
    <property type="evidence" value="ECO:0007669"/>
    <property type="project" value="TreeGrafter"/>
</dbReference>
<dbReference type="InterPro" id="IPR000340">
    <property type="entry name" value="Dual-sp_phosphatase_cat-dom"/>
</dbReference>
<dbReference type="GO" id="GO:0005737">
    <property type="term" value="C:cytoplasm"/>
    <property type="evidence" value="ECO:0007669"/>
    <property type="project" value="TreeGrafter"/>
</dbReference>
<dbReference type="EMBL" id="CAJNOH010000158">
    <property type="protein sequence ID" value="CAF0915039.1"/>
    <property type="molecule type" value="Genomic_DNA"/>
</dbReference>
<evidence type="ECO:0000256" key="2">
    <source>
        <dbReference type="ARBA" id="ARBA00013064"/>
    </source>
</evidence>
<dbReference type="InterPro" id="IPR000387">
    <property type="entry name" value="Tyr_Pase_dom"/>
</dbReference>
<evidence type="ECO:0000259" key="6">
    <source>
        <dbReference type="PROSITE" id="PS50054"/>
    </source>
</evidence>
<evidence type="ECO:0000256" key="3">
    <source>
        <dbReference type="ARBA" id="ARBA00022801"/>
    </source>
</evidence>
<dbReference type="PROSITE" id="PS00383">
    <property type="entry name" value="TYR_PHOSPHATASE_1"/>
    <property type="match status" value="1"/>
</dbReference>
<dbReference type="PANTHER" id="PTHR10159">
    <property type="entry name" value="DUAL SPECIFICITY PROTEIN PHOSPHATASE"/>
    <property type="match status" value="1"/>
</dbReference>
<dbReference type="PANTHER" id="PTHR10159:SF519">
    <property type="entry name" value="DUAL SPECIFICITY PROTEIN PHOSPHATASE MPK3"/>
    <property type="match status" value="1"/>
</dbReference>
<dbReference type="InterPro" id="IPR029021">
    <property type="entry name" value="Prot-tyrosine_phosphatase-like"/>
</dbReference>
<dbReference type="Gene3D" id="3.40.250.10">
    <property type="entry name" value="Rhodanese-like domain"/>
    <property type="match status" value="1"/>
</dbReference>
<feature type="region of interest" description="Disordered" evidence="5">
    <location>
        <begin position="60"/>
        <end position="79"/>
    </location>
</feature>
<dbReference type="SUPFAM" id="SSF52821">
    <property type="entry name" value="Rhodanese/Cell cycle control phosphatase"/>
    <property type="match status" value="1"/>
</dbReference>
<evidence type="ECO:0000259" key="8">
    <source>
        <dbReference type="PROSITE" id="PS50206"/>
    </source>
</evidence>
<dbReference type="SMART" id="SM00195">
    <property type="entry name" value="DSPc"/>
    <property type="match status" value="1"/>
</dbReference>
<keyword evidence="4" id="KW-0904">Protein phosphatase</keyword>
<dbReference type="PROSITE" id="PS50206">
    <property type="entry name" value="RHODANESE_3"/>
    <property type="match status" value="1"/>
</dbReference>
<evidence type="ECO:0000313" key="12">
    <source>
        <dbReference type="Proteomes" id="UP000663870"/>
    </source>
</evidence>
<comment type="caution">
    <text evidence="9">The sequence shown here is derived from an EMBL/GenBank/DDBJ whole genome shotgun (WGS) entry which is preliminary data.</text>
</comment>
<dbReference type="InterPro" id="IPR036873">
    <property type="entry name" value="Rhodanese-like_dom_sf"/>
</dbReference>
<comment type="similarity">
    <text evidence="1">Belongs to the protein-tyrosine phosphatase family. Non-receptor class dual specificity subfamily.</text>
</comment>
<organism evidence="9 11">
    <name type="scientific">Rotaria sordida</name>
    <dbReference type="NCBI Taxonomy" id="392033"/>
    <lineage>
        <taxon>Eukaryota</taxon>
        <taxon>Metazoa</taxon>
        <taxon>Spiralia</taxon>
        <taxon>Gnathifera</taxon>
        <taxon>Rotifera</taxon>
        <taxon>Eurotatoria</taxon>
        <taxon>Bdelloidea</taxon>
        <taxon>Philodinida</taxon>
        <taxon>Philodinidae</taxon>
        <taxon>Rotaria</taxon>
    </lineage>
</organism>
<dbReference type="SUPFAM" id="SSF52799">
    <property type="entry name" value="(Phosphotyrosine protein) phosphatases II"/>
    <property type="match status" value="1"/>
</dbReference>
<dbReference type="Proteomes" id="UP000663854">
    <property type="component" value="Unassembled WGS sequence"/>
</dbReference>
<reference evidence="9" key="1">
    <citation type="submission" date="2021-02" db="EMBL/GenBank/DDBJ databases">
        <authorList>
            <person name="Nowell W R."/>
        </authorList>
    </citation>
    <scope>NUCLEOTIDE SEQUENCE</scope>
</reference>
<keyword evidence="12" id="KW-1185">Reference proteome</keyword>
<evidence type="ECO:0000313" key="10">
    <source>
        <dbReference type="EMBL" id="CAF1087451.1"/>
    </source>
</evidence>
<keyword evidence="3" id="KW-0378">Hydrolase</keyword>
<evidence type="ECO:0000256" key="4">
    <source>
        <dbReference type="ARBA" id="ARBA00022912"/>
    </source>
</evidence>